<evidence type="ECO:0000313" key="3">
    <source>
        <dbReference type="EMBL" id="KAL3313346.1"/>
    </source>
</evidence>
<dbReference type="EMBL" id="JBJKFK010001340">
    <property type="protein sequence ID" value="KAL3313346.1"/>
    <property type="molecule type" value="Genomic_DNA"/>
</dbReference>
<name>A0ABD2Q3P5_9PLAT</name>
<evidence type="ECO:0000256" key="1">
    <source>
        <dbReference type="SAM" id="MobiDB-lite"/>
    </source>
</evidence>
<reference evidence="3 4" key="1">
    <citation type="submission" date="2024-11" db="EMBL/GenBank/DDBJ databases">
        <title>Adaptive evolution of stress response genes in parasites aligns with host niche diversity.</title>
        <authorList>
            <person name="Hahn C."/>
            <person name="Resl P."/>
        </authorList>
    </citation>
    <scope>NUCLEOTIDE SEQUENCE [LARGE SCALE GENOMIC DNA]</scope>
    <source>
        <strain evidence="3">EGGRZ-B1_66</strain>
        <tissue evidence="3">Body</tissue>
    </source>
</reference>
<keyword evidence="4" id="KW-1185">Reference proteome</keyword>
<keyword evidence="2" id="KW-0812">Transmembrane</keyword>
<gene>
    <name evidence="3" type="ORF">Ciccas_008053</name>
</gene>
<feature type="region of interest" description="Disordered" evidence="1">
    <location>
        <begin position="45"/>
        <end position="71"/>
    </location>
</feature>
<sequence length="225" mass="25243">MDYREIPIFQQGKGPLNMTKLLAQGYRLDNLGFLVSKTGVRYRLPTGPPENPRQIDPMGISSTAKPQSTESAQGDWMITRPIMLDPTTIKPSIGTLKQLPWNSIVLSLILNSFAAFINFVLVLVVIYRLVKLQRRRNRYAKTYSRGGNKPTLINPSISKSTRFFVPIDECNGFSNPGKQLTRIHSPYRPTDTASILSANSLGINSDPEERFLYNYSDAADSVFRG</sequence>
<accession>A0ABD2Q3P5</accession>
<organism evidence="3 4">
    <name type="scientific">Cichlidogyrus casuarinus</name>
    <dbReference type="NCBI Taxonomy" id="1844966"/>
    <lineage>
        <taxon>Eukaryota</taxon>
        <taxon>Metazoa</taxon>
        <taxon>Spiralia</taxon>
        <taxon>Lophotrochozoa</taxon>
        <taxon>Platyhelminthes</taxon>
        <taxon>Monogenea</taxon>
        <taxon>Monopisthocotylea</taxon>
        <taxon>Dactylogyridea</taxon>
        <taxon>Ancyrocephalidae</taxon>
        <taxon>Cichlidogyrus</taxon>
    </lineage>
</organism>
<protein>
    <submittedName>
        <fullName evidence="3">Uncharacterized protein</fullName>
    </submittedName>
</protein>
<feature type="transmembrane region" description="Helical" evidence="2">
    <location>
        <begin position="104"/>
        <end position="130"/>
    </location>
</feature>
<dbReference type="Proteomes" id="UP001626550">
    <property type="component" value="Unassembled WGS sequence"/>
</dbReference>
<dbReference type="AlphaFoldDB" id="A0ABD2Q3P5"/>
<feature type="compositionally biased region" description="Polar residues" evidence="1">
    <location>
        <begin position="60"/>
        <end position="71"/>
    </location>
</feature>
<evidence type="ECO:0000313" key="4">
    <source>
        <dbReference type="Proteomes" id="UP001626550"/>
    </source>
</evidence>
<proteinExistence type="predicted"/>
<comment type="caution">
    <text evidence="3">The sequence shown here is derived from an EMBL/GenBank/DDBJ whole genome shotgun (WGS) entry which is preliminary data.</text>
</comment>
<keyword evidence="2" id="KW-0472">Membrane</keyword>
<evidence type="ECO:0000256" key="2">
    <source>
        <dbReference type="SAM" id="Phobius"/>
    </source>
</evidence>
<keyword evidence="2" id="KW-1133">Transmembrane helix</keyword>